<comment type="caution">
    <text evidence="1">The sequence shown here is derived from an EMBL/GenBank/DDBJ whole genome shotgun (WGS) entry which is preliminary data.</text>
</comment>
<sequence>MDKIEIRTYLDTCVWCRPFDATTSDRILQEAESVNKLTKKVDDNEIEIIGSSILLFEVSMISDNLKRISVEKLIARVATEISPVTASTKDLAGQIMNSCGVGAMDAMHLAIAVECGAQVFLTTDDAILSNADRISAYNITVKNPTEMV</sequence>
<protein>
    <submittedName>
        <fullName evidence="1">Uncharacterized protein</fullName>
    </submittedName>
</protein>
<evidence type="ECO:0000313" key="1">
    <source>
        <dbReference type="EMBL" id="PXF61918.1"/>
    </source>
</evidence>
<name>A0AC61L6A5_9EURY</name>
<organism evidence="1 2">
    <name type="scientific">Candidatus Methanogaster sp</name>
    <dbReference type="NCBI Taxonomy" id="3386292"/>
    <lineage>
        <taxon>Archaea</taxon>
        <taxon>Methanobacteriati</taxon>
        <taxon>Methanobacteriota</taxon>
        <taxon>Stenosarchaea group</taxon>
        <taxon>Methanomicrobia</taxon>
        <taxon>Methanosarcinales</taxon>
        <taxon>ANME-2 cluster</taxon>
        <taxon>Candidatus Methanogasteraceae</taxon>
        <taxon>Candidatus Methanogaster</taxon>
    </lineage>
</organism>
<reference evidence="1" key="1">
    <citation type="submission" date="2018-01" db="EMBL/GenBank/DDBJ databases">
        <authorList>
            <person name="Krukenberg V."/>
        </authorList>
    </citation>
    <scope>NUCLEOTIDE SEQUENCE</scope>
    <source>
        <strain evidence="1">E20ANME2</strain>
    </source>
</reference>
<dbReference type="EMBL" id="PQXF01000002">
    <property type="protein sequence ID" value="PXF61918.1"/>
    <property type="molecule type" value="Genomic_DNA"/>
</dbReference>
<accession>A0AC61L6A5</accession>
<evidence type="ECO:0000313" key="2">
    <source>
        <dbReference type="Proteomes" id="UP000248329"/>
    </source>
</evidence>
<proteinExistence type="predicted"/>
<gene>
    <name evidence="1" type="ORF">C4B59_01440</name>
</gene>
<dbReference type="Proteomes" id="UP000248329">
    <property type="component" value="Unassembled WGS sequence"/>
</dbReference>